<accession>X1DG17</accession>
<comment type="caution">
    <text evidence="1">The sequence shown here is derived from an EMBL/GenBank/DDBJ whole genome shotgun (WGS) entry which is preliminary data.</text>
</comment>
<proteinExistence type="predicted"/>
<organism evidence="1">
    <name type="scientific">marine sediment metagenome</name>
    <dbReference type="NCBI Taxonomy" id="412755"/>
    <lineage>
        <taxon>unclassified sequences</taxon>
        <taxon>metagenomes</taxon>
        <taxon>ecological metagenomes</taxon>
    </lineage>
</organism>
<evidence type="ECO:0000313" key="1">
    <source>
        <dbReference type="EMBL" id="GAH03954.1"/>
    </source>
</evidence>
<reference evidence="1" key="1">
    <citation type="journal article" date="2014" name="Front. Microbiol.">
        <title>High frequency of phylogenetically diverse reductive dehalogenase-homologous genes in deep subseafloor sedimentary metagenomes.</title>
        <authorList>
            <person name="Kawai M."/>
            <person name="Futagami T."/>
            <person name="Toyoda A."/>
            <person name="Takaki Y."/>
            <person name="Nishi S."/>
            <person name="Hori S."/>
            <person name="Arai W."/>
            <person name="Tsubouchi T."/>
            <person name="Morono Y."/>
            <person name="Uchiyama I."/>
            <person name="Ito T."/>
            <person name="Fujiyama A."/>
            <person name="Inagaki F."/>
            <person name="Takami H."/>
        </authorList>
    </citation>
    <scope>NUCLEOTIDE SEQUENCE</scope>
    <source>
        <strain evidence="1">Expedition CK06-06</strain>
    </source>
</reference>
<gene>
    <name evidence="1" type="ORF">S01H4_37990</name>
</gene>
<protein>
    <submittedName>
        <fullName evidence="1">Uncharacterized protein</fullName>
    </submittedName>
</protein>
<dbReference type="EMBL" id="BART01020449">
    <property type="protein sequence ID" value="GAH03954.1"/>
    <property type="molecule type" value="Genomic_DNA"/>
</dbReference>
<dbReference type="AlphaFoldDB" id="X1DG17"/>
<feature type="non-terminal residue" evidence="1">
    <location>
        <position position="272"/>
    </location>
</feature>
<sequence length="272" mass="30735">MHLNSSFVTVSGSFQLFEFNISSIGNETQIITLQVDVQIIHTQLQDVTWNSLIARNSGLNQTVNFYFNDTTNNQPILDLTTLDVEVKDFDTGLLWDTGDFNWNLNDLSFGNYELDVSTNNLNSGWYTLQIEVSKFPNYNTSIIYTQFYLRGNYTTFNINSVSDLGGEGLLTPVGNNYFAFIERNIYVAFNLTDNEFNNELITGDANSYVITYYEISNVTNQGTTTHTLTFDANTDSYNGYLTTSSLTVGTYAVNITVIKTNYENSVFSFNLT</sequence>
<name>X1DG17_9ZZZZ</name>